<dbReference type="AlphaFoldDB" id="A0AA88D5R3"/>
<feature type="compositionally biased region" description="Polar residues" evidence="1">
    <location>
        <begin position="46"/>
        <end position="61"/>
    </location>
</feature>
<evidence type="ECO:0000256" key="3">
    <source>
        <dbReference type="SAM" id="SignalP"/>
    </source>
</evidence>
<keyword evidence="3" id="KW-0732">Signal</keyword>
<name>A0AA88D5R3_FICCA</name>
<proteinExistence type="predicted"/>
<feature type="compositionally biased region" description="Low complexity" evidence="1">
    <location>
        <begin position="25"/>
        <end position="38"/>
    </location>
</feature>
<feature type="chain" id="PRO_5041667364" evidence="3">
    <location>
        <begin position="17"/>
        <end position="117"/>
    </location>
</feature>
<keyword evidence="5" id="KW-1185">Reference proteome</keyword>
<evidence type="ECO:0000313" key="4">
    <source>
        <dbReference type="EMBL" id="GMN42642.1"/>
    </source>
</evidence>
<sequence length="117" mass="11429">MARQVVVLALIFIAIALPVSERVAPPTTSPTSSPSPMTILSPAASLESSTEAGKAPTSSPKTPAAKAPGPCFGTEETEPNGPLATPNAAPKSVASALVVSIAAAAGFTGAVAGIFAF</sequence>
<dbReference type="Proteomes" id="UP001187192">
    <property type="component" value="Unassembled WGS sequence"/>
</dbReference>
<evidence type="ECO:0000256" key="2">
    <source>
        <dbReference type="SAM" id="Phobius"/>
    </source>
</evidence>
<keyword evidence="2" id="KW-0472">Membrane</keyword>
<keyword evidence="2" id="KW-0812">Transmembrane</keyword>
<dbReference type="EMBL" id="BTGU01000014">
    <property type="protein sequence ID" value="GMN42642.1"/>
    <property type="molecule type" value="Genomic_DNA"/>
</dbReference>
<feature type="transmembrane region" description="Helical" evidence="2">
    <location>
        <begin position="93"/>
        <end position="116"/>
    </location>
</feature>
<dbReference type="Gramene" id="FCD_00001849-RA">
    <property type="protein sequence ID" value="FCD_00001849-RA:cds"/>
    <property type="gene ID" value="FCD_00001849"/>
</dbReference>
<feature type="signal peptide" evidence="3">
    <location>
        <begin position="1"/>
        <end position="16"/>
    </location>
</feature>
<reference evidence="4" key="1">
    <citation type="submission" date="2023-07" db="EMBL/GenBank/DDBJ databases">
        <title>draft genome sequence of fig (Ficus carica).</title>
        <authorList>
            <person name="Takahashi T."/>
            <person name="Nishimura K."/>
        </authorList>
    </citation>
    <scope>NUCLEOTIDE SEQUENCE</scope>
</reference>
<feature type="region of interest" description="Disordered" evidence="1">
    <location>
        <begin position="23"/>
        <end position="88"/>
    </location>
</feature>
<keyword evidence="2" id="KW-1133">Transmembrane helix</keyword>
<evidence type="ECO:0000313" key="5">
    <source>
        <dbReference type="Proteomes" id="UP001187192"/>
    </source>
</evidence>
<organism evidence="4 5">
    <name type="scientific">Ficus carica</name>
    <name type="common">Common fig</name>
    <dbReference type="NCBI Taxonomy" id="3494"/>
    <lineage>
        <taxon>Eukaryota</taxon>
        <taxon>Viridiplantae</taxon>
        <taxon>Streptophyta</taxon>
        <taxon>Embryophyta</taxon>
        <taxon>Tracheophyta</taxon>
        <taxon>Spermatophyta</taxon>
        <taxon>Magnoliopsida</taxon>
        <taxon>eudicotyledons</taxon>
        <taxon>Gunneridae</taxon>
        <taxon>Pentapetalae</taxon>
        <taxon>rosids</taxon>
        <taxon>fabids</taxon>
        <taxon>Rosales</taxon>
        <taxon>Moraceae</taxon>
        <taxon>Ficeae</taxon>
        <taxon>Ficus</taxon>
    </lineage>
</organism>
<comment type="caution">
    <text evidence="4">The sequence shown here is derived from an EMBL/GenBank/DDBJ whole genome shotgun (WGS) entry which is preliminary data.</text>
</comment>
<accession>A0AA88D5R3</accession>
<evidence type="ECO:0000256" key="1">
    <source>
        <dbReference type="SAM" id="MobiDB-lite"/>
    </source>
</evidence>
<protein>
    <submittedName>
        <fullName evidence="4">Uncharacterized protein</fullName>
    </submittedName>
</protein>
<gene>
    <name evidence="4" type="ORF">TIFTF001_011844</name>
</gene>